<sequence>MTEVFNTADYLVDRHLREGNGARTAVVTPRRTLTYEQLSAEVRAVAAGLRALGVRPEERVLLCMVDDIELFTGILAAFRIGAVAVPASTMLTAPELGKLVADSRCRVVLGSAEFAPVIHAALQQAPEVEHAVLAGDSGTGLPGHVEGHTWERLLDAGVGTDDGPYPTWPDSPALWLYTSGTTGMPKAAMHRHIGIKLVAENYGQRVLGIGPEDRCLSVAKLFFAYGIGNSLFFPLAAGGTALLEPSRPSPVLFAKRAATDRATVLFGTPSFYGPLLASADIPDDAFGTVRLGVSAGEALPARMYDGMLERFGVEALDGIGSTEMLHIFISNRSGRVHPGSSGEPVPGYAVELRDVEGHVVEGDGTPGELYVRGESAAIGYWCRAETSRQVFLGDWVRTGDTYIRNADGTYTCMGRTNDLLKAGGIWVSPAEVEERLLAHPDVAEVAVVGAPDADGLDKPVACVVAKPGREVDPDALVAWCREGLAAFKRPRGVIGLPELPRTPTGKIRRNVLRAMVRDGSWAEAPSPSSPAGSG</sequence>
<dbReference type="Pfam" id="PF00501">
    <property type="entry name" value="AMP-binding"/>
    <property type="match status" value="1"/>
</dbReference>
<accession>A0A5R9G5W1</accession>
<protein>
    <submittedName>
        <fullName evidence="4">Benzoate-CoA ligase family protein</fullName>
    </submittedName>
</protein>
<dbReference type="InterPro" id="IPR025110">
    <property type="entry name" value="AMP-bd_C"/>
</dbReference>
<keyword evidence="1 4" id="KW-0436">Ligase</keyword>
<name>A0A5R9G5W1_9ACTN</name>
<dbReference type="InterPro" id="IPR045851">
    <property type="entry name" value="AMP-bd_C_sf"/>
</dbReference>
<evidence type="ECO:0000313" key="5">
    <source>
        <dbReference type="Proteomes" id="UP000305906"/>
    </source>
</evidence>
<dbReference type="NCBIfam" id="TIGR02262">
    <property type="entry name" value="benz_CoA_lig"/>
    <property type="match status" value="1"/>
</dbReference>
<evidence type="ECO:0000259" key="2">
    <source>
        <dbReference type="Pfam" id="PF00501"/>
    </source>
</evidence>
<reference evidence="4 5" key="1">
    <citation type="submission" date="2019-05" db="EMBL/GenBank/DDBJ databases">
        <title>Streptomyces sp. NEAU-C151, a novel actinomycete isolated from soil.</title>
        <authorList>
            <person name="Han L."/>
            <person name="Jiang H."/>
        </authorList>
    </citation>
    <scope>NUCLEOTIDE SEQUENCE [LARGE SCALE GENOMIC DNA]</scope>
    <source>
        <strain evidence="4 5">NEAU-C151</strain>
    </source>
</reference>
<dbReference type="Gene3D" id="3.30.300.30">
    <property type="match status" value="1"/>
</dbReference>
<dbReference type="AlphaFoldDB" id="A0A5R9G5W1"/>
<dbReference type="Gene3D" id="3.40.50.12780">
    <property type="entry name" value="N-terminal domain of ligase-like"/>
    <property type="match status" value="1"/>
</dbReference>
<dbReference type="Proteomes" id="UP000305906">
    <property type="component" value="Unassembled WGS sequence"/>
</dbReference>
<feature type="domain" description="AMP-dependent synthetase/ligase" evidence="2">
    <location>
        <begin position="19"/>
        <end position="381"/>
    </location>
</feature>
<comment type="caution">
    <text evidence="4">The sequence shown here is derived from an EMBL/GenBank/DDBJ whole genome shotgun (WGS) entry which is preliminary data.</text>
</comment>
<dbReference type="GO" id="GO:0044550">
    <property type="term" value="P:secondary metabolite biosynthetic process"/>
    <property type="evidence" value="ECO:0007669"/>
    <property type="project" value="TreeGrafter"/>
</dbReference>
<evidence type="ECO:0000256" key="1">
    <source>
        <dbReference type="ARBA" id="ARBA00022598"/>
    </source>
</evidence>
<dbReference type="EMBL" id="VBZC01000001">
    <property type="protein sequence ID" value="TLS48153.1"/>
    <property type="molecule type" value="Genomic_DNA"/>
</dbReference>
<dbReference type="InterPro" id="IPR011957">
    <property type="entry name" value="Benz_CoA_lig"/>
</dbReference>
<keyword evidence="5" id="KW-1185">Reference proteome</keyword>
<dbReference type="GO" id="GO:0016878">
    <property type="term" value="F:acid-thiol ligase activity"/>
    <property type="evidence" value="ECO:0007669"/>
    <property type="project" value="TreeGrafter"/>
</dbReference>
<gene>
    <name evidence="4" type="ORF">FE633_01395</name>
</gene>
<evidence type="ECO:0000259" key="3">
    <source>
        <dbReference type="Pfam" id="PF13193"/>
    </source>
</evidence>
<dbReference type="PANTHER" id="PTHR43352">
    <property type="entry name" value="ACETYL-COA SYNTHETASE"/>
    <property type="match status" value="1"/>
</dbReference>
<organism evidence="4 5">
    <name type="scientific">Streptomyces montanus</name>
    <dbReference type="NCBI Taxonomy" id="2580423"/>
    <lineage>
        <taxon>Bacteria</taxon>
        <taxon>Bacillati</taxon>
        <taxon>Actinomycetota</taxon>
        <taxon>Actinomycetes</taxon>
        <taxon>Kitasatosporales</taxon>
        <taxon>Streptomycetaceae</taxon>
        <taxon>Streptomyces</taxon>
    </lineage>
</organism>
<dbReference type="GO" id="GO:0016405">
    <property type="term" value="F:CoA-ligase activity"/>
    <property type="evidence" value="ECO:0007669"/>
    <property type="project" value="InterPro"/>
</dbReference>
<dbReference type="InterPro" id="IPR042099">
    <property type="entry name" value="ANL_N_sf"/>
</dbReference>
<proteinExistence type="predicted"/>
<dbReference type="GO" id="GO:0005524">
    <property type="term" value="F:ATP binding"/>
    <property type="evidence" value="ECO:0007669"/>
    <property type="project" value="InterPro"/>
</dbReference>
<evidence type="ECO:0000313" key="4">
    <source>
        <dbReference type="EMBL" id="TLS48153.1"/>
    </source>
</evidence>
<dbReference type="PANTHER" id="PTHR43352:SF1">
    <property type="entry name" value="ANTHRANILATE--COA LIGASE"/>
    <property type="match status" value="1"/>
</dbReference>
<dbReference type="SUPFAM" id="SSF56801">
    <property type="entry name" value="Acetyl-CoA synthetase-like"/>
    <property type="match status" value="1"/>
</dbReference>
<dbReference type="Pfam" id="PF13193">
    <property type="entry name" value="AMP-binding_C"/>
    <property type="match status" value="1"/>
</dbReference>
<dbReference type="InterPro" id="IPR000873">
    <property type="entry name" value="AMP-dep_synth/lig_dom"/>
</dbReference>
<feature type="domain" description="AMP-binding enzyme C-terminal" evidence="3">
    <location>
        <begin position="431"/>
        <end position="506"/>
    </location>
</feature>
<dbReference type="RefSeq" id="WP_138043124.1">
    <property type="nucleotide sequence ID" value="NZ_VBZC01000001.1"/>
</dbReference>